<dbReference type="EMBL" id="KV745221">
    <property type="protein sequence ID" value="OCK76326.1"/>
    <property type="molecule type" value="Genomic_DNA"/>
</dbReference>
<keyword evidence="1" id="KW-0472">Membrane</keyword>
<dbReference type="Proteomes" id="UP000250266">
    <property type="component" value="Unassembled WGS sequence"/>
</dbReference>
<organism evidence="2 3">
    <name type="scientific">Lepidopterella palustris CBS 459.81</name>
    <dbReference type="NCBI Taxonomy" id="1314670"/>
    <lineage>
        <taxon>Eukaryota</taxon>
        <taxon>Fungi</taxon>
        <taxon>Dikarya</taxon>
        <taxon>Ascomycota</taxon>
        <taxon>Pezizomycotina</taxon>
        <taxon>Dothideomycetes</taxon>
        <taxon>Pleosporomycetidae</taxon>
        <taxon>Mytilinidiales</taxon>
        <taxon>Argynnaceae</taxon>
        <taxon>Lepidopterella</taxon>
    </lineage>
</organism>
<name>A0A8E2E2U1_9PEZI</name>
<gene>
    <name evidence="2" type="ORF">K432DRAFT_385524</name>
</gene>
<feature type="transmembrane region" description="Helical" evidence="1">
    <location>
        <begin position="6"/>
        <end position="29"/>
    </location>
</feature>
<dbReference type="AlphaFoldDB" id="A0A8E2E2U1"/>
<keyword evidence="3" id="KW-1185">Reference proteome</keyword>
<keyword evidence="1" id="KW-1133">Transmembrane helix</keyword>
<evidence type="ECO:0000313" key="3">
    <source>
        <dbReference type="Proteomes" id="UP000250266"/>
    </source>
</evidence>
<accession>A0A8E2E2U1</accession>
<proteinExistence type="predicted"/>
<evidence type="ECO:0000313" key="2">
    <source>
        <dbReference type="EMBL" id="OCK76326.1"/>
    </source>
</evidence>
<reference evidence="2 3" key="1">
    <citation type="journal article" date="2016" name="Nat. Commun.">
        <title>Ectomycorrhizal ecology is imprinted in the genome of the dominant symbiotic fungus Cenococcum geophilum.</title>
        <authorList>
            <consortium name="DOE Joint Genome Institute"/>
            <person name="Peter M."/>
            <person name="Kohler A."/>
            <person name="Ohm R.A."/>
            <person name="Kuo A."/>
            <person name="Krutzmann J."/>
            <person name="Morin E."/>
            <person name="Arend M."/>
            <person name="Barry K.W."/>
            <person name="Binder M."/>
            <person name="Choi C."/>
            <person name="Clum A."/>
            <person name="Copeland A."/>
            <person name="Grisel N."/>
            <person name="Haridas S."/>
            <person name="Kipfer T."/>
            <person name="LaButti K."/>
            <person name="Lindquist E."/>
            <person name="Lipzen A."/>
            <person name="Maire R."/>
            <person name="Meier B."/>
            <person name="Mihaltcheva S."/>
            <person name="Molinier V."/>
            <person name="Murat C."/>
            <person name="Poggeler S."/>
            <person name="Quandt C.A."/>
            <person name="Sperisen C."/>
            <person name="Tritt A."/>
            <person name="Tisserant E."/>
            <person name="Crous P.W."/>
            <person name="Henrissat B."/>
            <person name="Nehls U."/>
            <person name="Egli S."/>
            <person name="Spatafora J.W."/>
            <person name="Grigoriev I.V."/>
            <person name="Martin F.M."/>
        </authorList>
    </citation>
    <scope>NUCLEOTIDE SEQUENCE [LARGE SCALE GENOMIC DNA]</scope>
    <source>
        <strain evidence="2 3">CBS 459.81</strain>
    </source>
</reference>
<keyword evidence="1" id="KW-0812">Transmembrane</keyword>
<evidence type="ECO:0000256" key="1">
    <source>
        <dbReference type="SAM" id="Phobius"/>
    </source>
</evidence>
<sequence length="84" mass="9603">MSMQATLAPLIARIPISIVAVPTIFQIGAGRTRSPWRRWMPLEYPRQPKNARLHLAEAFKSNRFPHRGLIFAHASDDAIPKTEW</sequence>
<protein>
    <submittedName>
        <fullName evidence="2">Uncharacterized protein</fullName>
    </submittedName>
</protein>